<evidence type="ECO:0000313" key="2">
    <source>
        <dbReference type="Proteomes" id="UP000760472"/>
    </source>
</evidence>
<comment type="caution">
    <text evidence="1">The sequence shown here is derived from an EMBL/GenBank/DDBJ whole genome shotgun (WGS) entry which is preliminary data.</text>
</comment>
<reference evidence="1 2" key="1">
    <citation type="submission" date="2021-02" db="EMBL/GenBank/DDBJ databases">
        <title>A novel species of genus Amphritea isolated from a fishpond in China.</title>
        <authorList>
            <person name="Lu H."/>
        </authorList>
    </citation>
    <scope>NUCLEOTIDE SEQUENCE [LARGE SCALE GENOMIC DNA]</scope>
    <source>
        <strain evidence="1 2">RP18W</strain>
    </source>
</reference>
<keyword evidence="2" id="KW-1185">Reference proteome</keyword>
<accession>A0ABS2WBD1</accession>
<sequence>MDLDIADQEVLRSFLIKLYGSQVNKWPMNEKMFETTYQLLDESSKCSDLMDLVPRPYAPGKSAIKYLTKQARSILLRQLKTREMHYLSCVRTTAFSLKHNFMAVASGL</sequence>
<organism evidence="1 2">
    <name type="scientific">Amphritea pacifica</name>
    <dbReference type="NCBI Taxonomy" id="2811233"/>
    <lineage>
        <taxon>Bacteria</taxon>
        <taxon>Pseudomonadati</taxon>
        <taxon>Pseudomonadota</taxon>
        <taxon>Gammaproteobacteria</taxon>
        <taxon>Oceanospirillales</taxon>
        <taxon>Oceanospirillaceae</taxon>
        <taxon>Amphritea</taxon>
    </lineage>
</organism>
<protein>
    <submittedName>
        <fullName evidence="1">Uncharacterized protein</fullName>
    </submittedName>
</protein>
<proteinExistence type="predicted"/>
<gene>
    <name evidence="1" type="ORF">JW498_16285</name>
</gene>
<evidence type="ECO:0000313" key="1">
    <source>
        <dbReference type="EMBL" id="MBN0988931.1"/>
    </source>
</evidence>
<dbReference type="RefSeq" id="WP_205214077.1">
    <property type="nucleotide sequence ID" value="NZ_JAFFZP010000030.1"/>
</dbReference>
<dbReference type="EMBL" id="JAFFZP010000030">
    <property type="protein sequence ID" value="MBN0988931.1"/>
    <property type="molecule type" value="Genomic_DNA"/>
</dbReference>
<dbReference type="Proteomes" id="UP000760472">
    <property type="component" value="Unassembled WGS sequence"/>
</dbReference>
<name>A0ABS2WBD1_9GAMM</name>